<comment type="caution">
    <text evidence="3">The sequence shown here is derived from an EMBL/GenBank/DDBJ whole genome shotgun (WGS) entry which is preliminary data.</text>
</comment>
<feature type="coiled-coil region" evidence="1">
    <location>
        <begin position="300"/>
        <end position="327"/>
    </location>
</feature>
<evidence type="ECO:0000256" key="2">
    <source>
        <dbReference type="SAM" id="Phobius"/>
    </source>
</evidence>
<dbReference type="RefSeq" id="WP_188725699.1">
    <property type="nucleotide sequence ID" value="NZ_BMJD01000044.1"/>
</dbReference>
<evidence type="ECO:0000313" key="4">
    <source>
        <dbReference type="Proteomes" id="UP000621492"/>
    </source>
</evidence>
<organism evidence="3 4">
    <name type="scientific">Lentibacillus populi</name>
    <dbReference type="NCBI Taxonomy" id="1827502"/>
    <lineage>
        <taxon>Bacteria</taxon>
        <taxon>Bacillati</taxon>
        <taxon>Bacillota</taxon>
        <taxon>Bacilli</taxon>
        <taxon>Bacillales</taxon>
        <taxon>Bacillaceae</taxon>
        <taxon>Lentibacillus</taxon>
    </lineage>
</organism>
<protein>
    <submittedName>
        <fullName evidence="3">Uncharacterized protein</fullName>
    </submittedName>
</protein>
<keyword evidence="2" id="KW-0472">Membrane</keyword>
<evidence type="ECO:0000256" key="1">
    <source>
        <dbReference type="SAM" id="Coils"/>
    </source>
</evidence>
<keyword evidence="1" id="KW-0175">Coiled coil</keyword>
<reference evidence="3" key="2">
    <citation type="submission" date="2020-09" db="EMBL/GenBank/DDBJ databases">
        <authorList>
            <person name="Sun Q."/>
            <person name="Zhou Y."/>
        </authorList>
    </citation>
    <scope>NUCLEOTIDE SEQUENCE</scope>
    <source>
        <strain evidence="3">CGMCC 1.15454</strain>
    </source>
</reference>
<reference evidence="3" key="1">
    <citation type="journal article" date="2014" name="Int. J. Syst. Evol. Microbiol.">
        <title>Complete genome sequence of Corynebacterium casei LMG S-19264T (=DSM 44701T), isolated from a smear-ripened cheese.</title>
        <authorList>
            <consortium name="US DOE Joint Genome Institute (JGI-PGF)"/>
            <person name="Walter F."/>
            <person name="Albersmeier A."/>
            <person name="Kalinowski J."/>
            <person name="Ruckert C."/>
        </authorList>
    </citation>
    <scope>NUCLEOTIDE SEQUENCE</scope>
    <source>
        <strain evidence="3">CGMCC 1.15454</strain>
    </source>
</reference>
<keyword evidence="4" id="KW-1185">Reference proteome</keyword>
<sequence>MTNELKLIEDYNIPIVKIETDTNYWLVRTNSGEYFQDFFLENFVGINWNEFNNPDDFIPLNKEYTTNQIAKKYTSNKQPGHTFSHIKRFFHEIKIGDIVMIPSEDSKHIAFGKVTSDVYITEVSQTEIDEGACPYKKRRSVEWIKSVDRRKLDPYLYKMMNSHLTISNANDYADSIDRTLYSFYYKGDKAHLVLDVNQSKNIPLVDLLDALQTPLDLVELIHNPYYPEKTYRKKDLDAKIRVQSQGIIEFVSSGGAFSLVVLLGLGIVGLAGGKFKFNASKEKVEGELSTEGLLEKIFKLRDQTNKKDKQKEEIDELQGKFDRAKANLKIETPKELDSYFSEKQGTETLDD</sequence>
<evidence type="ECO:0000313" key="3">
    <source>
        <dbReference type="EMBL" id="GGB56931.1"/>
    </source>
</evidence>
<feature type="transmembrane region" description="Helical" evidence="2">
    <location>
        <begin position="250"/>
        <end position="273"/>
    </location>
</feature>
<dbReference type="AlphaFoldDB" id="A0A9W5U0R3"/>
<gene>
    <name evidence="3" type="ORF">GCM10011409_38140</name>
</gene>
<proteinExistence type="predicted"/>
<accession>A0A9W5U0R3</accession>
<keyword evidence="2" id="KW-1133">Transmembrane helix</keyword>
<name>A0A9W5U0R3_9BACI</name>
<dbReference type="EMBL" id="BMJD01000044">
    <property type="protein sequence ID" value="GGB56931.1"/>
    <property type="molecule type" value="Genomic_DNA"/>
</dbReference>
<keyword evidence="2" id="KW-0812">Transmembrane</keyword>
<dbReference type="Proteomes" id="UP000621492">
    <property type="component" value="Unassembled WGS sequence"/>
</dbReference>